<evidence type="ECO:0000313" key="3">
    <source>
        <dbReference type="WBParaSite" id="MBELARI_LOCUS2266"/>
    </source>
</evidence>
<organism evidence="2 3">
    <name type="scientific">Mesorhabditis belari</name>
    <dbReference type="NCBI Taxonomy" id="2138241"/>
    <lineage>
        <taxon>Eukaryota</taxon>
        <taxon>Metazoa</taxon>
        <taxon>Ecdysozoa</taxon>
        <taxon>Nematoda</taxon>
        <taxon>Chromadorea</taxon>
        <taxon>Rhabditida</taxon>
        <taxon>Rhabditina</taxon>
        <taxon>Rhabditomorpha</taxon>
        <taxon>Rhabditoidea</taxon>
        <taxon>Rhabditidae</taxon>
        <taxon>Mesorhabditinae</taxon>
        <taxon>Mesorhabditis</taxon>
    </lineage>
</organism>
<evidence type="ECO:0000313" key="2">
    <source>
        <dbReference type="Proteomes" id="UP000887575"/>
    </source>
</evidence>
<dbReference type="AlphaFoldDB" id="A0AAF3F6L1"/>
<dbReference type="Proteomes" id="UP000887575">
    <property type="component" value="Unassembled WGS sequence"/>
</dbReference>
<sequence>MLKLVACFVLLGQVSSLFDPTTCGQGKTCVAIPDGCITTSPSTCQQGISFKRSSASFLEVELFSNNLGANSAYTSYMAIGFQPAACAEVETASAMPCMASTPVMECSALNGRLMSPAVSWNTADPQNVRIDNAADLATAVALSMSALENANGQTYCKLTQRITGAPLNGLPNANQVFQYDPTQKYAILMAAGVTNGSVLTHHPHPNTMVSKMRYQF</sequence>
<keyword evidence="1" id="KW-0732">Signal</keyword>
<keyword evidence="2" id="KW-1185">Reference proteome</keyword>
<accession>A0AAF3F6L1</accession>
<evidence type="ECO:0008006" key="4">
    <source>
        <dbReference type="Google" id="ProtNLM"/>
    </source>
</evidence>
<proteinExistence type="predicted"/>
<dbReference type="WBParaSite" id="MBELARI_LOCUS2266">
    <property type="protein sequence ID" value="MBELARI_LOCUS2266"/>
    <property type="gene ID" value="MBELARI_LOCUS2266"/>
</dbReference>
<evidence type="ECO:0000256" key="1">
    <source>
        <dbReference type="SAM" id="SignalP"/>
    </source>
</evidence>
<reference evidence="3" key="1">
    <citation type="submission" date="2024-02" db="UniProtKB">
        <authorList>
            <consortium name="WormBaseParasite"/>
        </authorList>
    </citation>
    <scope>IDENTIFICATION</scope>
</reference>
<feature type="signal peptide" evidence="1">
    <location>
        <begin position="1"/>
        <end position="16"/>
    </location>
</feature>
<name>A0AAF3F6L1_9BILA</name>
<feature type="chain" id="PRO_5042036671" description="Ig-like domain-containing protein" evidence="1">
    <location>
        <begin position="17"/>
        <end position="216"/>
    </location>
</feature>
<protein>
    <recommendedName>
        <fullName evidence="4">Ig-like domain-containing protein</fullName>
    </recommendedName>
</protein>